<evidence type="ECO:0000256" key="1">
    <source>
        <dbReference type="HAMAP-Rule" id="MF_00652"/>
    </source>
</evidence>
<organism evidence="4 5">
    <name type="scientific">Fulvivirga sedimenti</name>
    <dbReference type="NCBI Taxonomy" id="2879465"/>
    <lineage>
        <taxon>Bacteria</taxon>
        <taxon>Pseudomonadati</taxon>
        <taxon>Bacteroidota</taxon>
        <taxon>Cytophagia</taxon>
        <taxon>Cytophagales</taxon>
        <taxon>Fulvivirgaceae</taxon>
        <taxon>Fulvivirga</taxon>
    </lineage>
</organism>
<evidence type="ECO:0000313" key="5">
    <source>
        <dbReference type="Proteomes" id="UP001139409"/>
    </source>
</evidence>
<dbReference type="NCBIfam" id="NF002542">
    <property type="entry name" value="PRK02101.1-3"/>
    <property type="match status" value="1"/>
</dbReference>
<dbReference type="HAMAP" id="MF_00652">
    <property type="entry name" value="UPF0246"/>
    <property type="match status" value="1"/>
</dbReference>
<sequence length="254" mass="29438">MIAIISPAKTLDFENQTDFVQTKPDFKTEANKLVKEMRQKSAGDLQSMMDISEDLATLNVERFDNFSLTRHPAHARQAVFAFKGEVYRGLDIESLDEEAWNYVGEHLRILSGLYGLLRPFDVIQPYRLEMGTRVAVNGYSNLYEYWGNKITRKLNKALKEQDNPVLINLASQEYFKAVDAEKVKGRLINIEFRDFSQGDYKFIAVYAKKARGLMVRYMAENKLTDPEDLKGFNLEGYEFDANRSDYSTFSFRRK</sequence>
<dbReference type="PANTHER" id="PTHR30283:SF4">
    <property type="entry name" value="PEROXIDE STRESS RESISTANCE PROTEIN YAAA"/>
    <property type="match status" value="1"/>
</dbReference>
<reference evidence="4" key="1">
    <citation type="submission" date="2021-09" db="EMBL/GenBank/DDBJ databases">
        <title>Fulvivirga sp. isolated from coastal sediment.</title>
        <authorList>
            <person name="Yu H."/>
        </authorList>
    </citation>
    <scope>NUCLEOTIDE SEQUENCE</scope>
    <source>
        <strain evidence="4">1062</strain>
    </source>
</reference>
<dbReference type="PANTHER" id="PTHR30283">
    <property type="entry name" value="PEROXIDE STRESS RESPONSE PROTEIN YAAA"/>
    <property type="match status" value="1"/>
</dbReference>
<name>A0A9X1HRI9_9BACT</name>
<evidence type="ECO:0000313" key="2">
    <source>
        <dbReference type="EMBL" id="MCA6074684.1"/>
    </source>
</evidence>
<dbReference type="InterPro" id="IPR005583">
    <property type="entry name" value="YaaA"/>
</dbReference>
<protein>
    <recommendedName>
        <fullName evidence="1">UPF0246 protein LDX50_07370</fullName>
    </recommendedName>
</protein>
<dbReference type="AlphaFoldDB" id="A0A9X1HRI9"/>
<dbReference type="Pfam" id="PF03883">
    <property type="entry name" value="H2O2_YaaD"/>
    <property type="match status" value="1"/>
</dbReference>
<comment type="caution">
    <text evidence="4">The sequence shown here is derived from an EMBL/GenBank/DDBJ whole genome shotgun (WGS) entry which is preliminary data.</text>
</comment>
<dbReference type="Proteomes" id="UP001139409">
    <property type="component" value="Unassembled WGS sequence"/>
</dbReference>
<dbReference type="GO" id="GO:0033194">
    <property type="term" value="P:response to hydroperoxide"/>
    <property type="evidence" value="ECO:0007669"/>
    <property type="project" value="TreeGrafter"/>
</dbReference>
<dbReference type="EMBL" id="JAIXNE010000002">
    <property type="protein sequence ID" value="MCA6074684.1"/>
    <property type="molecule type" value="Genomic_DNA"/>
</dbReference>
<dbReference type="EMBL" id="JAIXNE010000004">
    <property type="protein sequence ID" value="MCA6076989.1"/>
    <property type="molecule type" value="Genomic_DNA"/>
</dbReference>
<evidence type="ECO:0000313" key="4">
    <source>
        <dbReference type="EMBL" id="MCA6076989.1"/>
    </source>
</evidence>
<dbReference type="RefSeq" id="WP_225697797.1">
    <property type="nucleotide sequence ID" value="NZ_JAIXNE010000002.1"/>
</dbReference>
<evidence type="ECO:0000313" key="3">
    <source>
        <dbReference type="EMBL" id="MCA6075861.1"/>
    </source>
</evidence>
<keyword evidence="5" id="KW-1185">Reference proteome</keyword>
<dbReference type="EMBL" id="JAIXNE010000003">
    <property type="protein sequence ID" value="MCA6075861.1"/>
    <property type="molecule type" value="Genomic_DNA"/>
</dbReference>
<gene>
    <name evidence="4" type="primary">yaaA</name>
    <name evidence="2" type="ORF">LDX50_07370</name>
    <name evidence="3" type="ORF">LDX50_13340</name>
    <name evidence="4" type="ORF">LDX50_19060</name>
</gene>
<dbReference type="GO" id="GO:0005829">
    <property type="term" value="C:cytosol"/>
    <property type="evidence" value="ECO:0007669"/>
    <property type="project" value="TreeGrafter"/>
</dbReference>
<comment type="similarity">
    <text evidence="1">Belongs to the UPF0246 family.</text>
</comment>
<accession>A0A9X1HRI9</accession>
<proteinExistence type="inferred from homology"/>